<dbReference type="EMBL" id="CP035913">
    <property type="protein sequence ID" value="QBE66912.1"/>
    <property type="molecule type" value="Genomic_DNA"/>
</dbReference>
<dbReference type="KEGG" id="plue:EWM63_31325"/>
<accession>A0A4P6L7K0</accession>
<proteinExistence type="predicted"/>
<organism evidence="1 2">
    <name type="scientific">Pseudoduganella lutea</name>
    <dbReference type="NCBI Taxonomy" id="321985"/>
    <lineage>
        <taxon>Bacteria</taxon>
        <taxon>Pseudomonadati</taxon>
        <taxon>Pseudomonadota</taxon>
        <taxon>Betaproteobacteria</taxon>
        <taxon>Burkholderiales</taxon>
        <taxon>Oxalobacteraceae</taxon>
        <taxon>Telluria group</taxon>
        <taxon>Pseudoduganella</taxon>
    </lineage>
</organism>
<evidence type="ECO:0000313" key="2">
    <source>
        <dbReference type="Proteomes" id="UP000290637"/>
    </source>
</evidence>
<name>A0A4P6L7K0_9BURK</name>
<gene>
    <name evidence="1" type="ORF">EWM63_31325</name>
</gene>
<sequence>MEPEVKRDLKELLDVPESALWYEYAAGAARDIIEEEPEEILRWLLDECADFNANMQEHLAYILCDEPGSFEHEILVRLSKSGNEGVAWRANEALNYYR</sequence>
<dbReference type="RefSeq" id="WP_130190019.1">
    <property type="nucleotide sequence ID" value="NZ_CP035913.1"/>
</dbReference>
<keyword evidence="2" id="KW-1185">Reference proteome</keyword>
<evidence type="ECO:0000313" key="1">
    <source>
        <dbReference type="EMBL" id="QBE66912.1"/>
    </source>
</evidence>
<protein>
    <recommendedName>
        <fullName evidence="3">HEAT repeat domain-containing protein</fullName>
    </recommendedName>
</protein>
<dbReference type="AlphaFoldDB" id="A0A4P6L7K0"/>
<reference evidence="1 2" key="1">
    <citation type="submission" date="2019-02" db="EMBL/GenBank/DDBJ databases">
        <title>Draft Genome Sequences of Six Type Strains of the Genus Massilia.</title>
        <authorList>
            <person name="Miess H."/>
            <person name="Frediansyhah A."/>
            <person name="Gross H."/>
        </authorList>
    </citation>
    <scope>NUCLEOTIDE SEQUENCE [LARGE SCALE GENOMIC DNA]</scope>
    <source>
        <strain evidence="1 2">DSM 17473</strain>
    </source>
</reference>
<dbReference type="Proteomes" id="UP000290637">
    <property type="component" value="Chromosome"/>
</dbReference>
<evidence type="ECO:0008006" key="3">
    <source>
        <dbReference type="Google" id="ProtNLM"/>
    </source>
</evidence>